<dbReference type="Proteomes" id="UP000606653">
    <property type="component" value="Unassembled WGS sequence"/>
</dbReference>
<evidence type="ECO:0000313" key="2">
    <source>
        <dbReference type="Proteomes" id="UP000606653"/>
    </source>
</evidence>
<accession>A0ABQ2L7H7</accession>
<dbReference type="InterPro" id="IPR043733">
    <property type="entry name" value="DUF5677"/>
</dbReference>
<reference evidence="2" key="1">
    <citation type="journal article" date="2019" name="Int. J. Syst. Evol. Microbiol.">
        <title>The Global Catalogue of Microorganisms (GCM) 10K type strain sequencing project: providing services to taxonomists for standard genome sequencing and annotation.</title>
        <authorList>
            <consortium name="The Broad Institute Genomics Platform"/>
            <consortium name="The Broad Institute Genome Sequencing Center for Infectious Disease"/>
            <person name="Wu L."/>
            <person name="Ma J."/>
        </authorList>
    </citation>
    <scope>NUCLEOTIDE SEQUENCE [LARGE SCALE GENOMIC DNA]</scope>
    <source>
        <strain evidence="2">CGMCC 1.6964</strain>
    </source>
</reference>
<proteinExistence type="predicted"/>
<name>A0ABQ2L7H7_9BACL</name>
<keyword evidence="2" id="KW-1185">Reference proteome</keyword>
<gene>
    <name evidence="1" type="ORF">GCM10010969_32720</name>
</gene>
<comment type="caution">
    <text evidence="1">The sequence shown here is derived from an EMBL/GenBank/DDBJ whole genome shotgun (WGS) entry which is preliminary data.</text>
</comment>
<organism evidence="1 2">
    <name type="scientific">Saccharibacillus kuerlensis</name>
    <dbReference type="NCBI Taxonomy" id="459527"/>
    <lineage>
        <taxon>Bacteria</taxon>
        <taxon>Bacillati</taxon>
        <taxon>Bacillota</taxon>
        <taxon>Bacilli</taxon>
        <taxon>Bacillales</taxon>
        <taxon>Paenibacillaceae</taxon>
        <taxon>Saccharibacillus</taxon>
    </lineage>
</organism>
<dbReference type="EMBL" id="BMLN01000011">
    <property type="protein sequence ID" value="GGO05907.1"/>
    <property type="molecule type" value="Genomic_DNA"/>
</dbReference>
<dbReference type="Pfam" id="PF18928">
    <property type="entry name" value="DUF5677"/>
    <property type="match status" value="1"/>
</dbReference>
<dbReference type="RefSeq" id="WP_018977353.1">
    <property type="nucleotide sequence ID" value="NZ_BMLN01000011.1"/>
</dbReference>
<protein>
    <submittedName>
        <fullName evidence="1">Uncharacterized protein</fullName>
    </submittedName>
</protein>
<evidence type="ECO:0000313" key="1">
    <source>
        <dbReference type="EMBL" id="GGO05907.1"/>
    </source>
</evidence>
<sequence length="483" mass="56962">MEKSKLSDHTFRKGKFITPWNELLSEVTRENSWFHGRLPEYFWIGLIIRFYGRREGLQKCNAIFKILREKAPELEAPRFSMILNLDISIQKYLFEDMLTIIDQQVLAPLTAIFTYTEYPIFSSEFQSSASVEERVKCINSLMEEASDHQTNFSTDIRFMVLYFHLISGKLKMPSASIEAILEYPHLSHEDEEMRSIRPRVRATELILLELENFDAKYLDYFWEAVSRMSDCELYYIDLTESPPDSKIYMGQVKRILEYYTSLLTSINPLDNKMLVLLGIVTYSYKRLLELVEHNLFHTISGRSITRVLIEDYIMMKYLLKHEASHRDIWTEYQYYGIGQYKLIVERYRQSGVELPSSHVSYEYMDMLVSEYKNKDFIDMDTSYFNKQNVRLKAKDVDEQDLFNYYYDYDSAFEHGLWGAIRESSLVKCNSPSHQYHCIPDIENNQKLKSVWDDCVGVMNKTLSVLEGIYGLPTHLALGRNDNE</sequence>